<organism evidence="2">
    <name type="scientific">viral metagenome</name>
    <dbReference type="NCBI Taxonomy" id="1070528"/>
    <lineage>
        <taxon>unclassified sequences</taxon>
        <taxon>metagenomes</taxon>
        <taxon>organismal metagenomes</taxon>
    </lineage>
</organism>
<name>A0A2V0RB42_9ZZZZ</name>
<comment type="caution">
    <text evidence="2">The sequence shown here is derived from an EMBL/GenBank/DDBJ whole genome shotgun (WGS) entry which is preliminary data.</text>
</comment>
<evidence type="ECO:0000256" key="1">
    <source>
        <dbReference type="SAM" id="MobiDB-lite"/>
    </source>
</evidence>
<dbReference type="EMBL" id="BDQC01000168">
    <property type="protein sequence ID" value="GBH22576.1"/>
    <property type="molecule type" value="Genomic_RNA"/>
</dbReference>
<feature type="region of interest" description="Disordered" evidence="1">
    <location>
        <begin position="1"/>
        <end position="169"/>
    </location>
</feature>
<accession>A0A2V0RB42</accession>
<sequence>MANQNDPVRKALRSFKRPYPPGAGKRKRPAAFISPTYNPGRSSRPMSDPINPKTKVPEGLTVDPNVSRPTKIELNKHPDLKQYGHSKEFTSNSILTNPETTGSSLASEKVSTQTSTMAEPNPTSVGIATATETREPETTLGGTMMAVRGRFPSNEDHVPMDRPSGLSRYGNGVYTDDKSLSYPDQLNQNPIYPQDPASWDNFQHVRILSTVVTMRFFPQLSFSDDGKQYDVTQTKYFMNMFDEMSVNYRANKQANRDFDEHFTLNKVFTYFHDTIELYTELCNLMARQAYVVDKANPNNPANNLTLDQISIYLNTTEFWVLRNRMANALATCVIPEYFWNKYRFMSQLHRIGPMETATKHFFSTPEMDTLLRSAALSGSDSTKNATVRSNYITKMNAIVDRVEFGRTLSAPALKRYVTGTTKTNVFESATIALDKRSRNAISDKLQYCGLNFKSTGDLPPFPSHSVYNPKMCDIISNISAYALFTGGHGIHKAYPPILPNDATKKPTLEATTAYTSMRQPSEQDATTLETLASKFKGCSALHMDYAKELDNVDSFVGISATNFRTATSYIAEAQGVTSQSTTQFAMYPLITAYAQNAFAFVESNFTTKLFLSDSNTGIKYSSNSDDGNVPLYYATWGGIQQSMFTTKESMFKR</sequence>
<reference evidence="2" key="1">
    <citation type="submission" date="2017-04" db="EMBL/GenBank/DDBJ databases">
        <title>Unveiling RNA virosphere associated with marine microorganisms.</title>
        <authorList>
            <person name="Urayama S."/>
            <person name="Takaki Y."/>
            <person name="Nishi S."/>
            <person name="Yoshida Y."/>
            <person name="Deguchi S."/>
            <person name="Takai K."/>
            <person name="Nunoura T."/>
        </authorList>
    </citation>
    <scope>NUCLEOTIDE SEQUENCE</scope>
</reference>
<feature type="compositionally biased region" description="Basic and acidic residues" evidence="1">
    <location>
        <begin position="70"/>
        <end position="88"/>
    </location>
</feature>
<evidence type="ECO:0000313" key="2">
    <source>
        <dbReference type="EMBL" id="GBH22576.1"/>
    </source>
</evidence>
<proteinExistence type="predicted"/>
<feature type="compositionally biased region" description="Polar residues" evidence="1">
    <location>
        <begin position="35"/>
        <end position="45"/>
    </location>
</feature>
<feature type="compositionally biased region" description="Polar residues" evidence="1">
    <location>
        <begin position="89"/>
        <end position="126"/>
    </location>
</feature>
<protein>
    <submittedName>
        <fullName evidence="2">Uncharacterized protein</fullName>
    </submittedName>
</protein>
<dbReference type="AlphaFoldDB" id="A0A2V0RB42"/>